<evidence type="ECO:0000259" key="1">
    <source>
        <dbReference type="Pfam" id="PF00565"/>
    </source>
</evidence>
<dbReference type="InterPro" id="IPR035437">
    <property type="entry name" value="SNase_OB-fold_sf"/>
</dbReference>
<keyword evidence="3" id="KW-1185">Reference proteome</keyword>
<comment type="caution">
    <text evidence="2">The sequence shown here is derived from an EMBL/GenBank/DDBJ whole genome shotgun (WGS) entry which is preliminary data.</text>
</comment>
<dbReference type="SUPFAM" id="SSF50199">
    <property type="entry name" value="Staphylococcal nuclease"/>
    <property type="match status" value="1"/>
</dbReference>
<gene>
    <name evidence="2" type="ORF">ABID21_003989</name>
</gene>
<accession>A0ABV2HBD2</accession>
<dbReference type="InterPro" id="IPR016071">
    <property type="entry name" value="Staphylococal_nuclease_OB-fold"/>
</dbReference>
<evidence type="ECO:0000313" key="3">
    <source>
        <dbReference type="Proteomes" id="UP001549031"/>
    </source>
</evidence>
<dbReference type="RefSeq" id="WP_354532436.1">
    <property type="nucleotide sequence ID" value="NZ_JBEPLJ010000016.1"/>
</dbReference>
<reference evidence="2 3" key="1">
    <citation type="submission" date="2024-06" db="EMBL/GenBank/DDBJ databases">
        <title>Genomic Encyclopedia of Type Strains, Phase IV (KMG-IV): sequencing the most valuable type-strain genomes for metagenomic binning, comparative biology and taxonomic classification.</title>
        <authorList>
            <person name="Goeker M."/>
        </authorList>
    </citation>
    <scope>NUCLEOTIDE SEQUENCE [LARGE SCALE GENOMIC DNA]</scope>
    <source>
        <strain evidence="2 3">DSM 105042</strain>
    </source>
</reference>
<dbReference type="Gene3D" id="2.40.50.90">
    <property type="match status" value="1"/>
</dbReference>
<keyword evidence="2" id="KW-0378">Hydrolase</keyword>
<dbReference type="GO" id="GO:0004519">
    <property type="term" value="F:endonuclease activity"/>
    <property type="evidence" value="ECO:0007669"/>
    <property type="project" value="UniProtKB-KW"/>
</dbReference>
<dbReference type="Proteomes" id="UP001549031">
    <property type="component" value="Unassembled WGS sequence"/>
</dbReference>
<dbReference type="EMBL" id="JBEPLJ010000016">
    <property type="protein sequence ID" value="MET3587858.1"/>
    <property type="molecule type" value="Genomic_DNA"/>
</dbReference>
<organism evidence="2 3">
    <name type="scientific">Pseudorhizobium tarimense</name>
    <dbReference type="NCBI Taxonomy" id="1079109"/>
    <lineage>
        <taxon>Bacteria</taxon>
        <taxon>Pseudomonadati</taxon>
        <taxon>Pseudomonadota</taxon>
        <taxon>Alphaproteobacteria</taxon>
        <taxon>Hyphomicrobiales</taxon>
        <taxon>Rhizobiaceae</taxon>
        <taxon>Rhizobium/Agrobacterium group</taxon>
        <taxon>Pseudorhizobium</taxon>
    </lineage>
</organism>
<name>A0ABV2HBD2_9HYPH</name>
<feature type="domain" description="TNase-like" evidence="1">
    <location>
        <begin position="79"/>
        <end position="156"/>
    </location>
</feature>
<keyword evidence="2" id="KW-0540">Nuclease</keyword>
<keyword evidence="2" id="KW-0255">Endonuclease</keyword>
<protein>
    <submittedName>
        <fullName evidence="2">Endonuclease YncB(Thermonuclease family)</fullName>
    </submittedName>
</protein>
<sequence>MPEWLVHTIMVMAAAGGRIVRGACCAMDGMAMRVGLAIAAIVALAGPAEAIEICKGGDRAARGVTCLVDGDTLWQDGVKMRLLDIDAPETFDADCGREKDIGDLATERMQELMAHGYKLKDSGRKDRTSDKRTLVRVVLPDGRDAGQVLISEGLAQPWPNRGNKWCGR</sequence>
<evidence type="ECO:0000313" key="2">
    <source>
        <dbReference type="EMBL" id="MET3587858.1"/>
    </source>
</evidence>
<dbReference type="Pfam" id="PF00565">
    <property type="entry name" value="SNase"/>
    <property type="match status" value="1"/>
</dbReference>
<proteinExistence type="predicted"/>